<dbReference type="RefSeq" id="WP_126420423.1">
    <property type="nucleotide sequence ID" value="NZ_AP018827.1"/>
</dbReference>
<keyword evidence="1" id="KW-1133">Transmembrane helix</keyword>
<evidence type="ECO:0000313" key="2">
    <source>
        <dbReference type="EMBL" id="BBF80195.1"/>
    </source>
</evidence>
<reference evidence="3" key="2">
    <citation type="journal article" date="2017" name="Plant Physiol. Biochem.">
        <title>Differential oxidative and antioxidative response of duckweed Lemna minor toward plant growth promoting/inhibiting bacteria.</title>
        <authorList>
            <person name="Ishizawa H."/>
            <person name="Kuroda M."/>
            <person name="Morikawa M."/>
            <person name="Ike M."/>
        </authorList>
    </citation>
    <scope>NUCLEOTIDE SEQUENCE [LARGE SCALE GENOMIC DNA]</scope>
    <source>
        <strain evidence="3">M6</strain>
    </source>
</reference>
<evidence type="ECO:0000313" key="3">
    <source>
        <dbReference type="Proteomes" id="UP000278756"/>
    </source>
</evidence>
<protein>
    <submittedName>
        <fullName evidence="2">Uncharacterized protein</fullName>
    </submittedName>
</protein>
<evidence type="ECO:0000256" key="1">
    <source>
        <dbReference type="SAM" id="Phobius"/>
    </source>
</evidence>
<gene>
    <name evidence="2" type="ORF">EM6_0773</name>
</gene>
<dbReference type="EMBL" id="AP018827">
    <property type="protein sequence ID" value="BBF80195.1"/>
    <property type="molecule type" value="Genomic_DNA"/>
</dbReference>
<keyword evidence="1" id="KW-0472">Membrane</keyword>
<reference evidence="3" key="1">
    <citation type="journal article" date="2017" name="Biotechnol. Biofuels">
        <title>Evaluation of environmental bacterial communities as a factor affecting the growth of duckweed Lemna minor.</title>
        <authorList>
            <person name="Ishizawa H."/>
            <person name="Kuroda M."/>
            <person name="Morikawa M."/>
            <person name="Ike M."/>
        </authorList>
    </citation>
    <scope>NUCLEOTIDE SEQUENCE [LARGE SCALE GENOMIC DNA]</scope>
    <source>
        <strain evidence="3">M6</strain>
    </source>
</reference>
<sequence>MRLIDDKFERLGQDTLFYRHGRHRPAYRLKDEAQAIAIRKALLSGYALMLMQIVSVPILVFMIWMLDSQNPPWWILLTTLPGFGFTFSMIRNRLNDLLKDTPRLDTSIVD</sequence>
<dbReference type="Proteomes" id="UP000278756">
    <property type="component" value="Chromosome 1"/>
</dbReference>
<name>A0A3G9G2W6_9CAUL</name>
<organism evidence="2 3">
    <name type="scientific">Asticcacaulis excentricus</name>
    <dbReference type="NCBI Taxonomy" id="78587"/>
    <lineage>
        <taxon>Bacteria</taxon>
        <taxon>Pseudomonadati</taxon>
        <taxon>Pseudomonadota</taxon>
        <taxon>Alphaproteobacteria</taxon>
        <taxon>Caulobacterales</taxon>
        <taxon>Caulobacteraceae</taxon>
        <taxon>Asticcacaulis</taxon>
    </lineage>
</organism>
<feature type="transmembrane region" description="Helical" evidence="1">
    <location>
        <begin position="46"/>
        <end position="66"/>
    </location>
</feature>
<accession>A0A3G9G2W6</accession>
<keyword evidence="1" id="KW-0812">Transmembrane</keyword>
<proteinExistence type="predicted"/>
<dbReference type="AlphaFoldDB" id="A0A3G9G2W6"/>
<feature type="transmembrane region" description="Helical" evidence="1">
    <location>
        <begin position="72"/>
        <end position="90"/>
    </location>
</feature>